<accession>A0A8S1XRY9</accession>
<dbReference type="GO" id="GO:0010506">
    <property type="term" value="P:regulation of autophagy"/>
    <property type="evidence" value="ECO:0007669"/>
    <property type="project" value="InterPro"/>
</dbReference>
<dbReference type="SMART" id="SM00220">
    <property type="entry name" value="S_TKc"/>
    <property type="match status" value="1"/>
</dbReference>
<dbReference type="InterPro" id="IPR045269">
    <property type="entry name" value="Atg1-like"/>
</dbReference>
<dbReference type="GO" id="GO:0016020">
    <property type="term" value="C:membrane"/>
    <property type="evidence" value="ECO:0007669"/>
    <property type="project" value="TreeGrafter"/>
</dbReference>
<proteinExistence type="predicted"/>
<feature type="domain" description="Protein kinase" evidence="5">
    <location>
        <begin position="14"/>
        <end position="290"/>
    </location>
</feature>
<dbReference type="PANTHER" id="PTHR24348">
    <property type="entry name" value="SERINE/THREONINE-PROTEIN KINASE UNC-51-RELATED"/>
    <property type="match status" value="1"/>
</dbReference>
<dbReference type="OMA" id="PFNEKEG"/>
<evidence type="ECO:0000256" key="4">
    <source>
        <dbReference type="ARBA" id="ARBA00022840"/>
    </source>
</evidence>
<dbReference type="Proteomes" id="UP000683925">
    <property type="component" value="Unassembled WGS sequence"/>
</dbReference>
<evidence type="ECO:0000256" key="2">
    <source>
        <dbReference type="ARBA" id="ARBA00022741"/>
    </source>
</evidence>
<dbReference type="GO" id="GO:0004674">
    <property type="term" value="F:protein serine/threonine kinase activity"/>
    <property type="evidence" value="ECO:0007669"/>
    <property type="project" value="InterPro"/>
</dbReference>
<dbReference type="InterPro" id="IPR000719">
    <property type="entry name" value="Prot_kinase_dom"/>
</dbReference>
<organism evidence="6 7">
    <name type="scientific">Paramecium octaurelia</name>
    <dbReference type="NCBI Taxonomy" id="43137"/>
    <lineage>
        <taxon>Eukaryota</taxon>
        <taxon>Sar</taxon>
        <taxon>Alveolata</taxon>
        <taxon>Ciliophora</taxon>
        <taxon>Intramacronucleata</taxon>
        <taxon>Oligohymenophorea</taxon>
        <taxon>Peniculida</taxon>
        <taxon>Parameciidae</taxon>
        <taxon>Paramecium</taxon>
    </lineage>
</organism>
<dbReference type="PROSITE" id="PS50011">
    <property type="entry name" value="PROTEIN_KINASE_DOM"/>
    <property type="match status" value="1"/>
</dbReference>
<dbReference type="PANTHER" id="PTHR24348:SF22">
    <property type="entry name" value="NON-SPECIFIC SERINE_THREONINE PROTEIN KINASE"/>
    <property type="match status" value="1"/>
</dbReference>
<dbReference type="GO" id="GO:0005829">
    <property type="term" value="C:cytosol"/>
    <property type="evidence" value="ECO:0007669"/>
    <property type="project" value="TreeGrafter"/>
</dbReference>
<dbReference type="GO" id="GO:0000407">
    <property type="term" value="C:phagophore assembly site"/>
    <property type="evidence" value="ECO:0007669"/>
    <property type="project" value="TreeGrafter"/>
</dbReference>
<keyword evidence="2" id="KW-0547">Nucleotide-binding</keyword>
<dbReference type="GO" id="GO:0000045">
    <property type="term" value="P:autophagosome assembly"/>
    <property type="evidence" value="ECO:0007669"/>
    <property type="project" value="TreeGrafter"/>
</dbReference>
<protein>
    <recommendedName>
        <fullName evidence="5">Protein kinase domain-containing protein</fullName>
    </recommendedName>
</protein>
<dbReference type="GO" id="GO:0005524">
    <property type="term" value="F:ATP binding"/>
    <property type="evidence" value="ECO:0007669"/>
    <property type="project" value="UniProtKB-KW"/>
</dbReference>
<dbReference type="PROSITE" id="PS00108">
    <property type="entry name" value="PROTEIN_KINASE_ST"/>
    <property type="match status" value="1"/>
</dbReference>
<evidence type="ECO:0000256" key="3">
    <source>
        <dbReference type="ARBA" id="ARBA00022777"/>
    </source>
</evidence>
<keyword evidence="3" id="KW-0418">Kinase</keyword>
<dbReference type="AlphaFoldDB" id="A0A8S1XRY9"/>
<gene>
    <name evidence="6" type="ORF">POCTA_138.1.T1290163</name>
</gene>
<comment type="caution">
    <text evidence="6">The sequence shown here is derived from an EMBL/GenBank/DDBJ whole genome shotgun (WGS) entry which is preliminary data.</text>
</comment>
<evidence type="ECO:0000313" key="7">
    <source>
        <dbReference type="Proteomes" id="UP000683925"/>
    </source>
</evidence>
<dbReference type="EMBL" id="CAJJDP010000129">
    <property type="protein sequence ID" value="CAD8203332.1"/>
    <property type="molecule type" value="Genomic_DNA"/>
</dbReference>
<dbReference type="InterPro" id="IPR008271">
    <property type="entry name" value="Ser/Thr_kinase_AS"/>
</dbReference>
<name>A0A8S1XRY9_PAROT</name>
<dbReference type="Pfam" id="PF00069">
    <property type="entry name" value="Pkinase"/>
    <property type="match status" value="1"/>
</dbReference>
<evidence type="ECO:0000313" key="6">
    <source>
        <dbReference type="EMBL" id="CAD8203332.1"/>
    </source>
</evidence>
<dbReference type="OrthoDB" id="5337378at2759"/>
<evidence type="ECO:0000256" key="1">
    <source>
        <dbReference type="ARBA" id="ARBA00022679"/>
    </source>
</evidence>
<sequence>MQQDTQLRIGDWTFDCSVELGKGTYGLVIPCYKKDQKPDERYCAKIIPKNNIYLRDDQLQKSMQNERNMYNILSDVQCENVVKLIKKEENNEFMFLVMELCDSDLQKEFQFLKENKNWYTPEQQIDMIQQITKGACFLKENNIIHRDIKPSNILVKYERDENNRLRKVYKLADFSLSRTVDNMYQKANLTLVGSFNYYAPEIYNLAQFSSKCDIYSYGLLFHQILFNGALPFNEKEGQMKHFEEIKKKNFECKKLDRKYGSLMTRLVERMIVYSEEERINFEELQQLEIMKLKVEISQTSIYAPNFNRRSKIENEALNSQIQQQEKEQIYKILDIYYRKSLLCQDVVDHLKQKFQSPDQYLLTIQVLIRYIGFYQIKYALSLIIFTHAGLENEIYKQFTTLIRFQNMVKEYLKEEQVEKYLQMNQTIRKTFHSLGPQLRTEVNQLIQMNSNLKESQKIKQEYQILNAKLNVILQSDDKNIDCSIFFDELNDLMNIQAVPYRNKFDQNDYDKINRIASLQKMFQIENFKIIDVNLIYNPNQF</sequence>
<keyword evidence="1" id="KW-0808">Transferase</keyword>
<dbReference type="GO" id="GO:0005776">
    <property type="term" value="C:autophagosome"/>
    <property type="evidence" value="ECO:0007669"/>
    <property type="project" value="TreeGrafter"/>
</dbReference>
<evidence type="ECO:0000259" key="5">
    <source>
        <dbReference type="PROSITE" id="PS50011"/>
    </source>
</evidence>
<keyword evidence="7" id="KW-1185">Reference proteome</keyword>
<reference evidence="6" key="1">
    <citation type="submission" date="2021-01" db="EMBL/GenBank/DDBJ databases">
        <authorList>
            <consortium name="Genoscope - CEA"/>
            <person name="William W."/>
        </authorList>
    </citation>
    <scope>NUCLEOTIDE SEQUENCE</scope>
</reference>
<keyword evidence="4" id="KW-0067">ATP-binding</keyword>